<gene>
    <name evidence="10" type="ORF">TVG1170798</name>
</gene>
<dbReference type="GeneID" id="1441260"/>
<dbReference type="OrthoDB" id="275197at2157"/>
<dbReference type="STRING" id="273116.gene:9381943"/>
<keyword evidence="3 6" id="KW-0285">Flavoprotein</keyword>
<dbReference type="eggNOG" id="arCOG01707">
    <property type="taxonomic scope" value="Archaea"/>
</dbReference>
<dbReference type="Gene3D" id="2.40.110.10">
    <property type="entry name" value="Butyryl-CoA Dehydrogenase, subunit A, domain 2"/>
    <property type="match status" value="1"/>
</dbReference>
<dbReference type="EMBL" id="BA000011">
    <property type="protein sequence ID" value="BAB60286.1"/>
    <property type="molecule type" value="Genomic_DNA"/>
</dbReference>
<sequence>MANFGVSPEEEMVLTYVKKFAQEELKPRAKEIDAKMEVPREIIDRMKQLGFFATYIPKEYGGLGMSFPFLIRAIEEISKACPSTALVLDGALTLFAEPIIMFGSEDLKKRYLTRVASGSVGGLAITEPGAGSDAAGISTTAEKRGDKYIINGDKIFISNGRISDFFVFDAVTDPGKRHKGITAFVVDANTPGLKISRDIHKMGIRGSSTVELVFEDMEVPAENIVGELNGGFKVIMETLDAGRIGIAAQALGIAEEAFAEAMDYIKQRKQFGTTISSFEGIQFMIADMATEIEAARYLTYVAAEKWQHKEDTIEISAMAKLKASDVAVRVTTDALQLFGGYGYTVDLDAERHMRDSKITQIYEGTNQIQRLVIAKELLKKTNYY</sequence>
<dbReference type="Proteomes" id="UP000001017">
    <property type="component" value="Chromosome"/>
</dbReference>
<dbReference type="Pfam" id="PF02770">
    <property type="entry name" value="Acyl-CoA_dh_M"/>
    <property type="match status" value="1"/>
</dbReference>
<dbReference type="InterPro" id="IPR037069">
    <property type="entry name" value="AcylCoA_DH/ox_N_sf"/>
</dbReference>
<dbReference type="PIRSF" id="PIRSF016578">
    <property type="entry name" value="HsaA"/>
    <property type="match status" value="1"/>
</dbReference>
<dbReference type="KEGG" id="tvo:TVG1170798"/>
<feature type="domain" description="Acyl-CoA dehydrogenase/oxidase C-terminal" evidence="7">
    <location>
        <begin position="229"/>
        <end position="378"/>
    </location>
</feature>
<dbReference type="InterPro" id="IPR046373">
    <property type="entry name" value="Acyl-CoA_Oxase/DH_mid-dom_sf"/>
</dbReference>
<dbReference type="HOGENOM" id="CLU_018204_0_2_2"/>
<dbReference type="PANTHER" id="PTHR43884">
    <property type="entry name" value="ACYL-COA DEHYDROGENASE"/>
    <property type="match status" value="1"/>
</dbReference>
<evidence type="ECO:0000259" key="7">
    <source>
        <dbReference type="Pfam" id="PF00441"/>
    </source>
</evidence>
<dbReference type="RefSeq" id="WP_010917378.1">
    <property type="nucleotide sequence ID" value="NC_002689.2"/>
</dbReference>
<name>Q979L6_THEVO</name>
<reference evidence="10 11" key="1">
    <citation type="journal article" date="1999" name="Proc. Jpn. Acad.">
        <title>Determination of the complete genomic DNA sequence of Thermoplasma volvanium GSS1.</title>
        <authorList>
            <person name="Kawashima T."/>
            <person name="Yamamoto Y."/>
            <person name="Aramaki H."/>
            <person name="Nunoshiba T."/>
            <person name="Kawamoto T."/>
            <person name="Watanabe K."/>
            <person name="Yamazaki M."/>
            <person name="Kanehori K."/>
            <person name="Amano N."/>
            <person name="Ohya Y."/>
            <person name="Makino K."/>
            <person name="Suzuki M."/>
        </authorList>
    </citation>
    <scope>NUCLEOTIDE SEQUENCE [LARGE SCALE GENOMIC DNA]</scope>
    <source>
        <strain evidence="11">ATCC 51530 / DSM 4299 / JCM 9571 / NBRC 15438 / GSS1</strain>
    </source>
</reference>
<dbReference type="InterPro" id="IPR009100">
    <property type="entry name" value="AcylCoA_DH/oxidase_NM_dom_sf"/>
</dbReference>
<evidence type="ECO:0000313" key="11">
    <source>
        <dbReference type="Proteomes" id="UP000001017"/>
    </source>
</evidence>
<dbReference type="FunFam" id="1.10.540.10:FF:000002">
    <property type="entry name" value="Acyl-CoA dehydrogenase FadE19"/>
    <property type="match status" value="1"/>
</dbReference>
<keyword evidence="11" id="KW-1185">Reference proteome</keyword>
<accession>Q979L6</accession>
<reference evidence="10 11" key="2">
    <citation type="journal article" date="2000" name="Proc. Natl. Acad. Sci. U.S.A.">
        <title>Archaeal adaptation to higher temperatures revealed by genomic sequence of Thermoplasma volcanium.</title>
        <authorList>
            <person name="Kawashima T."/>
            <person name="Amano N."/>
            <person name="Koike H."/>
            <person name="Makino S."/>
            <person name="Higuchi S."/>
            <person name="Kawashima-Ohya Y."/>
            <person name="Watanabe K."/>
            <person name="Yamazaki M."/>
            <person name="Kanehori K."/>
            <person name="Kawamoto T."/>
            <person name="Nunoshiba T."/>
            <person name="Yamamoto Y."/>
            <person name="Aramaki H."/>
            <person name="Makino K."/>
            <person name="Suzuki M."/>
        </authorList>
    </citation>
    <scope>NUCLEOTIDE SEQUENCE [LARGE SCALE GENOMIC DNA]</scope>
    <source>
        <strain evidence="11">ATCC 51530 / DSM 4299 / JCM 9571 / NBRC 15438 / GSS1</strain>
    </source>
</reference>
<keyword evidence="4 6" id="KW-0274">FAD</keyword>
<feature type="domain" description="Acyl-CoA oxidase/dehydrogenase middle" evidence="8">
    <location>
        <begin position="123"/>
        <end position="217"/>
    </location>
</feature>
<dbReference type="Pfam" id="PF02771">
    <property type="entry name" value="Acyl-CoA_dh_N"/>
    <property type="match status" value="1"/>
</dbReference>
<dbReference type="FunFam" id="2.40.110.10:FF:000001">
    <property type="entry name" value="Acyl-CoA dehydrogenase, mitochondrial"/>
    <property type="match status" value="1"/>
</dbReference>
<dbReference type="InterPro" id="IPR009075">
    <property type="entry name" value="AcylCo_DH/oxidase_C"/>
</dbReference>
<dbReference type="SUPFAM" id="SSF47203">
    <property type="entry name" value="Acyl-CoA dehydrogenase C-terminal domain-like"/>
    <property type="match status" value="1"/>
</dbReference>
<dbReference type="PaxDb" id="273116-14325382"/>
<dbReference type="CDD" id="cd01158">
    <property type="entry name" value="SCAD_SBCAD"/>
    <property type="match status" value="1"/>
</dbReference>
<dbReference type="PROSITE" id="PS00073">
    <property type="entry name" value="ACYL_COA_DH_2"/>
    <property type="match status" value="1"/>
</dbReference>
<dbReference type="Pfam" id="PF00441">
    <property type="entry name" value="Acyl-CoA_dh_1"/>
    <property type="match status" value="1"/>
</dbReference>
<organism evidence="10 11">
    <name type="scientific">Thermoplasma volcanium (strain ATCC 51530 / DSM 4299 / JCM 9571 / NBRC 15438 / GSS1)</name>
    <dbReference type="NCBI Taxonomy" id="273116"/>
    <lineage>
        <taxon>Archaea</taxon>
        <taxon>Methanobacteriati</taxon>
        <taxon>Thermoplasmatota</taxon>
        <taxon>Thermoplasmata</taxon>
        <taxon>Thermoplasmatales</taxon>
        <taxon>Thermoplasmataceae</taxon>
        <taxon>Thermoplasma</taxon>
    </lineage>
</organism>
<comment type="cofactor">
    <cofactor evidence="1 6">
        <name>FAD</name>
        <dbReference type="ChEBI" id="CHEBI:57692"/>
    </cofactor>
</comment>
<dbReference type="AlphaFoldDB" id="Q979L6"/>
<comment type="similarity">
    <text evidence="2 6">Belongs to the acyl-CoA dehydrogenase family.</text>
</comment>
<evidence type="ECO:0000256" key="4">
    <source>
        <dbReference type="ARBA" id="ARBA00022827"/>
    </source>
</evidence>
<dbReference type="InterPro" id="IPR006089">
    <property type="entry name" value="Acyl-CoA_DH_CS"/>
</dbReference>
<keyword evidence="5 6" id="KW-0560">Oxidoreductase</keyword>
<dbReference type="Gene3D" id="1.20.140.10">
    <property type="entry name" value="Butyryl-CoA Dehydrogenase, subunit A, domain 3"/>
    <property type="match status" value="1"/>
</dbReference>
<dbReference type="InterPro" id="IPR013786">
    <property type="entry name" value="AcylCoA_DH/ox_N"/>
</dbReference>
<dbReference type="PANTHER" id="PTHR43884:SF12">
    <property type="entry name" value="ISOVALERYL-COA DEHYDROGENASE, MITOCHONDRIAL-RELATED"/>
    <property type="match status" value="1"/>
</dbReference>
<evidence type="ECO:0000256" key="5">
    <source>
        <dbReference type="ARBA" id="ARBA00023002"/>
    </source>
</evidence>
<feature type="domain" description="Acyl-CoA dehydrogenase/oxidase N-terminal" evidence="9">
    <location>
        <begin position="7"/>
        <end position="118"/>
    </location>
</feature>
<evidence type="ECO:0000259" key="8">
    <source>
        <dbReference type="Pfam" id="PF02770"/>
    </source>
</evidence>
<evidence type="ECO:0000259" key="9">
    <source>
        <dbReference type="Pfam" id="PF02771"/>
    </source>
</evidence>
<dbReference type="InterPro" id="IPR006091">
    <property type="entry name" value="Acyl-CoA_Oxase/DH_mid-dom"/>
</dbReference>
<protein>
    <submittedName>
        <fullName evidence="10">Acyl-CoA dehydrogenase</fullName>
    </submittedName>
</protein>
<dbReference type="FunFam" id="1.20.140.10:FF:000004">
    <property type="entry name" value="Acyl-CoA dehydrogenase FadE25"/>
    <property type="match status" value="1"/>
</dbReference>
<evidence type="ECO:0000256" key="2">
    <source>
        <dbReference type="ARBA" id="ARBA00009347"/>
    </source>
</evidence>
<dbReference type="Gene3D" id="1.10.540.10">
    <property type="entry name" value="Acyl-CoA dehydrogenase/oxidase, N-terminal domain"/>
    <property type="match status" value="1"/>
</dbReference>
<dbReference type="PhylomeDB" id="Q979L6"/>
<dbReference type="SUPFAM" id="SSF56645">
    <property type="entry name" value="Acyl-CoA dehydrogenase NM domain-like"/>
    <property type="match status" value="1"/>
</dbReference>
<dbReference type="GO" id="GO:0003995">
    <property type="term" value="F:acyl-CoA dehydrogenase activity"/>
    <property type="evidence" value="ECO:0007669"/>
    <property type="project" value="InterPro"/>
</dbReference>
<dbReference type="PROSITE" id="PS00072">
    <property type="entry name" value="ACYL_COA_DH_1"/>
    <property type="match status" value="1"/>
</dbReference>
<dbReference type="InterPro" id="IPR036250">
    <property type="entry name" value="AcylCo_DH-like_C"/>
</dbReference>
<evidence type="ECO:0000256" key="1">
    <source>
        <dbReference type="ARBA" id="ARBA00001974"/>
    </source>
</evidence>
<dbReference type="GO" id="GO:0050660">
    <property type="term" value="F:flavin adenine dinucleotide binding"/>
    <property type="evidence" value="ECO:0007669"/>
    <property type="project" value="InterPro"/>
</dbReference>
<evidence type="ECO:0000256" key="3">
    <source>
        <dbReference type="ARBA" id="ARBA00022630"/>
    </source>
</evidence>
<evidence type="ECO:0000313" key="10">
    <source>
        <dbReference type="EMBL" id="BAB60286.1"/>
    </source>
</evidence>
<evidence type="ECO:0000256" key="6">
    <source>
        <dbReference type="RuleBase" id="RU362125"/>
    </source>
</evidence>
<proteinExistence type="inferred from homology"/>